<dbReference type="GO" id="GO:0051539">
    <property type="term" value="F:4 iron, 4 sulfur cluster binding"/>
    <property type="evidence" value="ECO:0007669"/>
    <property type="project" value="UniProtKB-KW"/>
</dbReference>
<accession>A0A1Q8SW19</accession>
<proteinExistence type="predicted"/>
<dbReference type="STRING" id="404433.BTW07_03340"/>
<dbReference type="PANTHER" id="PTHR32439:SF9">
    <property type="entry name" value="BLR3264 PROTEIN"/>
    <property type="match status" value="1"/>
</dbReference>
<dbReference type="Gene3D" id="3.30.413.10">
    <property type="entry name" value="Sulfite Reductase Hemoprotein, domain 1"/>
    <property type="match status" value="2"/>
</dbReference>
<dbReference type="InterPro" id="IPR045854">
    <property type="entry name" value="NO2/SO3_Rdtase_4Fe4S_sf"/>
</dbReference>
<dbReference type="InterPro" id="IPR005117">
    <property type="entry name" value="NiRdtase/SiRdtase_haem-b_fer"/>
</dbReference>
<keyword evidence="3" id="KW-0479">Metal-binding</keyword>
<dbReference type="AlphaFoldDB" id="A0A1Q8SW19"/>
<name>A0A1Q8SW19_9GAMM</name>
<evidence type="ECO:0000259" key="8">
    <source>
        <dbReference type="Pfam" id="PF03460"/>
    </source>
</evidence>
<feature type="domain" description="Nitrite/sulphite reductase 4Fe-4S" evidence="7">
    <location>
        <begin position="412"/>
        <end position="548"/>
    </location>
</feature>
<dbReference type="RefSeq" id="WP_075568743.1">
    <property type="nucleotide sequence ID" value="NZ_MSDO01000003.1"/>
</dbReference>
<dbReference type="InterPro" id="IPR036136">
    <property type="entry name" value="Nit/Sulf_reduc_fer-like_dom_sf"/>
</dbReference>
<evidence type="ECO:0000313" key="10">
    <source>
        <dbReference type="Proteomes" id="UP000186878"/>
    </source>
</evidence>
<dbReference type="SUPFAM" id="SSF56014">
    <property type="entry name" value="Nitrite and sulphite reductase 4Fe-4S domain-like"/>
    <property type="match status" value="2"/>
</dbReference>
<dbReference type="EMBL" id="MSDO01000003">
    <property type="protein sequence ID" value="OLO05522.1"/>
    <property type="molecule type" value="Genomic_DNA"/>
</dbReference>
<dbReference type="Pfam" id="PF01077">
    <property type="entry name" value="NIR_SIR"/>
    <property type="match status" value="2"/>
</dbReference>
<organism evidence="9 10">
    <name type="scientific">Salinicola socius</name>
    <dbReference type="NCBI Taxonomy" id="404433"/>
    <lineage>
        <taxon>Bacteria</taxon>
        <taxon>Pseudomonadati</taxon>
        <taxon>Pseudomonadota</taxon>
        <taxon>Gammaproteobacteria</taxon>
        <taxon>Oceanospirillales</taxon>
        <taxon>Halomonadaceae</taxon>
        <taxon>Salinicola</taxon>
    </lineage>
</organism>
<keyword evidence="10" id="KW-1185">Reference proteome</keyword>
<comment type="caution">
    <text evidence="9">The sequence shown here is derived from an EMBL/GenBank/DDBJ whole genome shotgun (WGS) entry which is preliminary data.</text>
</comment>
<evidence type="ECO:0000259" key="7">
    <source>
        <dbReference type="Pfam" id="PF01077"/>
    </source>
</evidence>
<evidence type="ECO:0000256" key="2">
    <source>
        <dbReference type="ARBA" id="ARBA00022617"/>
    </source>
</evidence>
<feature type="domain" description="Nitrite/sulphite reductase 4Fe-4S" evidence="7">
    <location>
        <begin position="119"/>
        <end position="273"/>
    </location>
</feature>
<sequence length="551" mass="62304">MYRYDSYDQTLVDERVAQFRDQMDRYLAGKLGEEEFRPVRLQNGLYIQRHAPMLRIAIPYGMLSSHQLRALATITRRYDRGYGHFTTRQNLQLNWPAQEDVPDILADLAKVQMHAIQTSGNCIRNTTSDQFAGIAKDEVVDPRPWCELIRQWSTLHPEFAYLPRKFKIAVTGATHDRAAIHVHDIGLRLFLNDDGELRFRVLAGGGMGRTPMIGEVVRADLPWQHLLTYLEAIVRVYNQFGRRDNKFKARIKILVKALGVEEFARRVEAEWAHLKDGPQTLNEGAVDEAKTHFPEPERRPVAESAIVAFDQLRQNNRAFARFVTNNVMDHKVPGYKAVTLSLKRREAAPGDITADQMDAVADLAETFGFGELRVTHEQNLVLSDVPVDDLETLWQKLDALGMANPTVGTLNDIICCPGGDFCSLANAVSIPIAQAIQERFEDLDFLYDLGPIDLNISGCMNACGHHHVGNIGILGVDKKGEEYYQISLGGNADDDVSLGKILGPSFYREDVPGVIDKVLQVYVEKRLDEERFLDTYRRVGHQVFKERVYAA</sequence>
<keyword evidence="1" id="KW-0004">4Fe-4S</keyword>
<dbReference type="GO" id="GO:0020037">
    <property type="term" value="F:heme binding"/>
    <property type="evidence" value="ECO:0007669"/>
    <property type="project" value="InterPro"/>
</dbReference>
<keyword evidence="5" id="KW-0408">Iron</keyword>
<evidence type="ECO:0000256" key="5">
    <source>
        <dbReference type="ARBA" id="ARBA00023004"/>
    </source>
</evidence>
<evidence type="ECO:0000256" key="6">
    <source>
        <dbReference type="ARBA" id="ARBA00023014"/>
    </source>
</evidence>
<keyword evidence="2" id="KW-0349">Heme</keyword>
<dbReference type="InterPro" id="IPR006067">
    <property type="entry name" value="NO2/SO3_Rdtase_4Fe4S_dom"/>
</dbReference>
<dbReference type="Proteomes" id="UP000186878">
    <property type="component" value="Unassembled WGS sequence"/>
</dbReference>
<dbReference type="SUPFAM" id="SSF55124">
    <property type="entry name" value="Nitrite/Sulfite reductase N-terminal domain-like"/>
    <property type="match status" value="2"/>
</dbReference>
<evidence type="ECO:0000256" key="4">
    <source>
        <dbReference type="ARBA" id="ARBA00023002"/>
    </source>
</evidence>
<reference evidence="9 10" key="1">
    <citation type="submission" date="2016-12" db="EMBL/GenBank/DDBJ databases">
        <title>Draft genome sequences of strains Salinicola socius SMB35, Salinicola sp. MH3R3-1 and Chromohalobacter sp. SMB17 from the Verkhnekamsk potash mining region of Russia.</title>
        <authorList>
            <person name="Mavrodi D.V."/>
            <person name="Olsson B.E."/>
            <person name="Korsakova E.S."/>
            <person name="Pyankova A."/>
            <person name="Mavrodi O.V."/>
            <person name="Plotnikova E.G."/>
        </authorList>
    </citation>
    <scope>NUCLEOTIDE SEQUENCE [LARGE SCALE GENOMIC DNA]</scope>
    <source>
        <strain evidence="9 10">SMB35</strain>
    </source>
</reference>
<dbReference type="PANTHER" id="PTHR32439">
    <property type="entry name" value="FERREDOXIN--NITRITE REDUCTASE, CHLOROPLASTIC"/>
    <property type="match status" value="1"/>
</dbReference>
<keyword evidence="6" id="KW-0411">Iron-sulfur</keyword>
<dbReference type="GO" id="GO:0046872">
    <property type="term" value="F:metal ion binding"/>
    <property type="evidence" value="ECO:0007669"/>
    <property type="project" value="UniProtKB-KW"/>
</dbReference>
<dbReference type="Pfam" id="PF03460">
    <property type="entry name" value="NIR_SIR_ferr"/>
    <property type="match status" value="2"/>
</dbReference>
<evidence type="ECO:0000313" key="9">
    <source>
        <dbReference type="EMBL" id="OLO05522.1"/>
    </source>
</evidence>
<evidence type="ECO:0000256" key="1">
    <source>
        <dbReference type="ARBA" id="ARBA00022485"/>
    </source>
</evidence>
<gene>
    <name evidence="9" type="ORF">BTW07_03340</name>
</gene>
<protein>
    <submittedName>
        <fullName evidence="9">Sulfite reductase</fullName>
    </submittedName>
</protein>
<dbReference type="InterPro" id="IPR051329">
    <property type="entry name" value="NIR_SIR_4Fe-4S"/>
</dbReference>
<dbReference type="GO" id="GO:0016491">
    <property type="term" value="F:oxidoreductase activity"/>
    <property type="evidence" value="ECO:0007669"/>
    <property type="project" value="UniProtKB-KW"/>
</dbReference>
<evidence type="ECO:0000256" key="3">
    <source>
        <dbReference type="ARBA" id="ARBA00022723"/>
    </source>
</evidence>
<dbReference type="Gene3D" id="3.90.480.20">
    <property type="match status" value="2"/>
</dbReference>
<feature type="domain" description="Nitrite/Sulfite reductase ferredoxin-like" evidence="8">
    <location>
        <begin position="350"/>
        <end position="399"/>
    </location>
</feature>
<feature type="domain" description="Nitrite/Sulfite reductase ferredoxin-like" evidence="8">
    <location>
        <begin position="53"/>
        <end position="110"/>
    </location>
</feature>
<dbReference type="OrthoDB" id="3189055at2"/>
<keyword evidence="4" id="KW-0560">Oxidoreductase</keyword>